<dbReference type="EMBL" id="JBCLYO010000004">
    <property type="protein sequence ID" value="KAL0090307.1"/>
    <property type="molecule type" value="Genomic_DNA"/>
</dbReference>
<keyword evidence="12" id="KW-1185">Reference proteome</keyword>
<evidence type="ECO:0000256" key="4">
    <source>
        <dbReference type="ARBA" id="ARBA00022679"/>
    </source>
</evidence>
<proteinExistence type="inferred from homology"/>
<dbReference type="PROSITE" id="PS51679">
    <property type="entry name" value="SAM_MT_C5"/>
    <property type="match status" value="1"/>
</dbReference>
<dbReference type="SMART" id="SM00439">
    <property type="entry name" value="BAH"/>
    <property type="match status" value="2"/>
</dbReference>
<dbReference type="PROSITE" id="PS00095">
    <property type="entry name" value="C5_MTASE_2"/>
    <property type="match status" value="1"/>
</dbReference>
<accession>A0ABR3B6C6</accession>
<protein>
    <recommendedName>
        <fullName evidence="2">DNA (cytosine-5-)-methyltransferase</fullName>
        <ecNumber evidence="2">2.1.1.37</ecNumber>
    </recommendedName>
</protein>
<dbReference type="InterPro" id="IPR001025">
    <property type="entry name" value="BAH_dom"/>
</dbReference>
<keyword evidence="3 9" id="KW-0489">Methyltransferase</keyword>
<dbReference type="GO" id="GO:0032259">
    <property type="term" value="P:methylation"/>
    <property type="evidence" value="ECO:0007669"/>
    <property type="project" value="UniProtKB-KW"/>
</dbReference>
<evidence type="ECO:0000313" key="11">
    <source>
        <dbReference type="EMBL" id="KAL0090307.1"/>
    </source>
</evidence>
<dbReference type="GO" id="GO:0008168">
    <property type="term" value="F:methyltransferase activity"/>
    <property type="evidence" value="ECO:0007669"/>
    <property type="project" value="UniProtKB-KW"/>
</dbReference>
<dbReference type="Gene3D" id="3.90.120.10">
    <property type="entry name" value="DNA Methylase, subunit A, domain 2"/>
    <property type="match status" value="2"/>
</dbReference>
<gene>
    <name evidence="11" type="ORF">J3Q64DRAFT_1729305</name>
</gene>
<dbReference type="EC" id="2.1.1.37" evidence="2"/>
<dbReference type="PANTHER" id="PTHR10629:SF52">
    <property type="entry name" value="DNA (CYTOSINE-5)-METHYLTRANSFERASE 1"/>
    <property type="match status" value="1"/>
</dbReference>
<evidence type="ECO:0000256" key="9">
    <source>
        <dbReference type="PROSITE-ProRule" id="PRU01016"/>
    </source>
</evidence>
<dbReference type="Pfam" id="PF12047">
    <property type="entry name" value="DNMT1-RFD"/>
    <property type="match status" value="1"/>
</dbReference>
<keyword evidence="6" id="KW-0677">Repeat</keyword>
<dbReference type="InterPro" id="IPR050390">
    <property type="entry name" value="C5-Methyltransferase"/>
</dbReference>
<dbReference type="Pfam" id="PF00145">
    <property type="entry name" value="DNA_methylase"/>
    <property type="match status" value="1"/>
</dbReference>
<keyword evidence="7" id="KW-0238">DNA-binding</keyword>
<organism evidence="11 12">
    <name type="scientific">Phycomyces blakesleeanus</name>
    <dbReference type="NCBI Taxonomy" id="4837"/>
    <lineage>
        <taxon>Eukaryota</taxon>
        <taxon>Fungi</taxon>
        <taxon>Fungi incertae sedis</taxon>
        <taxon>Mucoromycota</taxon>
        <taxon>Mucoromycotina</taxon>
        <taxon>Mucoromycetes</taxon>
        <taxon>Mucorales</taxon>
        <taxon>Phycomycetaceae</taxon>
        <taxon>Phycomyces</taxon>
    </lineage>
</organism>
<dbReference type="PIRSF" id="PIRSF037404">
    <property type="entry name" value="DNMT1"/>
    <property type="match status" value="1"/>
</dbReference>
<dbReference type="InterPro" id="IPR001525">
    <property type="entry name" value="C5_MeTfrase"/>
</dbReference>
<evidence type="ECO:0000313" key="12">
    <source>
        <dbReference type="Proteomes" id="UP001448207"/>
    </source>
</evidence>
<dbReference type="InterPro" id="IPR043151">
    <property type="entry name" value="BAH_sf"/>
</dbReference>
<keyword evidence="5 9" id="KW-0949">S-adenosyl-L-methionine</keyword>
<evidence type="ECO:0000259" key="10">
    <source>
        <dbReference type="PROSITE" id="PS51038"/>
    </source>
</evidence>
<dbReference type="Gene3D" id="3.40.50.150">
    <property type="entry name" value="Vaccinia Virus protein VP39"/>
    <property type="match status" value="1"/>
</dbReference>
<feature type="domain" description="BAH" evidence="10">
    <location>
        <begin position="481"/>
        <end position="632"/>
    </location>
</feature>
<dbReference type="InterPro" id="IPR031303">
    <property type="entry name" value="C5_meth_CS"/>
</dbReference>
<feature type="domain" description="BAH" evidence="10">
    <location>
        <begin position="321"/>
        <end position="436"/>
    </location>
</feature>
<dbReference type="PANTHER" id="PTHR10629">
    <property type="entry name" value="CYTOSINE-SPECIFIC METHYLTRANSFERASE"/>
    <property type="match status" value="1"/>
</dbReference>
<dbReference type="PROSITE" id="PS51038">
    <property type="entry name" value="BAH"/>
    <property type="match status" value="2"/>
</dbReference>
<dbReference type="Gene3D" id="2.30.30.490">
    <property type="match status" value="2"/>
</dbReference>
<reference evidence="11 12" key="1">
    <citation type="submission" date="2024-04" db="EMBL/GenBank/DDBJ databases">
        <title>Symmetric and asymmetric DNA N6-adenine methylation regulates different biological responses in Mucorales.</title>
        <authorList>
            <consortium name="Lawrence Berkeley National Laboratory"/>
            <person name="Lax C."/>
            <person name="Mondo S.J."/>
            <person name="Osorio-Concepcion M."/>
            <person name="Muszewska A."/>
            <person name="Corrochano-Luque M."/>
            <person name="Gutierrez G."/>
            <person name="Riley R."/>
            <person name="Lipzen A."/>
            <person name="Guo J."/>
            <person name="Hundley H."/>
            <person name="Amirebrahimi M."/>
            <person name="Ng V."/>
            <person name="Lorenzo-Gutierrez D."/>
            <person name="Binder U."/>
            <person name="Yang J."/>
            <person name="Song Y."/>
            <person name="Canovas D."/>
            <person name="Navarro E."/>
            <person name="Freitag M."/>
            <person name="Gabaldon T."/>
            <person name="Grigoriev I.V."/>
            <person name="Corrochano L.M."/>
            <person name="Nicolas F.E."/>
            <person name="Garre V."/>
        </authorList>
    </citation>
    <scope>NUCLEOTIDE SEQUENCE [LARGE SCALE GENOMIC DNA]</scope>
    <source>
        <strain evidence="11 12">L51</strain>
    </source>
</reference>
<keyword evidence="8" id="KW-0539">Nucleus</keyword>
<dbReference type="SUPFAM" id="SSF53335">
    <property type="entry name" value="S-adenosyl-L-methionine-dependent methyltransferases"/>
    <property type="match status" value="1"/>
</dbReference>
<dbReference type="InterPro" id="IPR029063">
    <property type="entry name" value="SAM-dependent_MTases_sf"/>
</dbReference>
<comment type="similarity">
    <text evidence="9">Belongs to the class I-like SAM-binding methyltransferase superfamily. C5-methyltransferase family.</text>
</comment>
<dbReference type="InterPro" id="IPR018117">
    <property type="entry name" value="C5_DNA_meth_AS"/>
</dbReference>
<comment type="caution">
    <text evidence="11">The sequence shown here is derived from an EMBL/GenBank/DDBJ whole genome shotgun (WGS) entry which is preliminary data.</text>
</comment>
<evidence type="ECO:0000256" key="5">
    <source>
        <dbReference type="ARBA" id="ARBA00022691"/>
    </source>
</evidence>
<dbReference type="PROSITE" id="PS00094">
    <property type="entry name" value="C5_MTASE_1"/>
    <property type="match status" value="1"/>
</dbReference>
<evidence type="ECO:0000256" key="7">
    <source>
        <dbReference type="ARBA" id="ARBA00023125"/>
    </source>
</evidence>
<dbReference type="Proteomes" id="UP001448207">
    <property type="component" value="Unassembled WGS sequence"/>
</dbReference>
<feature type="active site" evidence="9">
    <location>
        <position position="758"/>
    </location>
</feature>
<evidence type="ECO:0000256" key="3">
    <source>
        <dbReference type="ARBA" id="ARBA00022603"/>
    </source>
</evidence>
<evidence type="ECO:0000256" key="6">
    <source>
        <dbReference type="ARBA" id="ARBA00022737"/>
    </source>
</evidence>
<dbReference type="Pfam" id="PF01426">
    <property type="entry name" value="BAH"/>
    <property type="match status" value="2"/>
</dbReference>
<evidence type="ECO:0000256" key="8">
    <source>
        <dbReference type="ARBA" id="ARBA00023242"/>
    </source>
</evidence>
<sequence>MRTLDDFILYDIANNRRIHSLDDIGVDTLEICASGNVKAIFEDDEGEDDVDEGDEEDEDITDSYPATMSVQLSCLFFWRVYMNANGESEIWIQTQYAWYKLGKPSDQYKPYYDPTFARVRISNVAEKTLNDNENATYNEFLDTLLKSESPSASTDYSISLTEKDVKTHVDYVLKELEEWANESDKITVMVKPLFQRLLKLRSTKKKPTRSARSLNLGDTGNQNSYDTVRNMNQKVLKEPNPTCVTPHVATIAKDMFVRRLIEIKEAAKEAEIMSDKTVLPNSNYKDQDAYRSFTDVISWKGEPIKKEGAIKYYDTVEVDGELIKVGDCVYLRNDTEEPWFARIMYMFEDSASDDKFMFHARYFSHSRDTILQELSGKRELVLLDSCRDNALNCVMGKCQLTYLGAEDREPVEFDRKNWWFYRYWYDPDFAVFEDVKLHEADDMFDVNRNCQGCESCDAINHKKDENKVRDLSSNEFSYDGHTYHTDDFVYITTGVANTPYQIGQIVSLHKLESGTGDLAAPKRRKTKRSGKNKAKELLPVDVQVRVFERTYQIRKFNHYNVIERAEMKYKDSRSLIYTNKIITINASKMEGKCWVEHTLDIKDMDKFKEDTNSFHVSEKRVNKRIEKFKNSDLKHCKTCKDARVEAQEAHSRFMENGTKLVGLDIFSGCGGLTCGMDMTGVVDTKYAIEFSQSASLSFEKNFSGSIAYNQCANVLLERAISLHSRKETPGDLKDHLGRPLRAMPAPGDVDFIYCGPPCQGFSGINRFKKADDVKNTLVCTALSYVDFYKPKYFLLENVRGLVSYKLGGEQNGQNRIKGGIEMGVLKYILRCLTSMGYQTRFSIQQAGHHGVAQSRRRLFIWGAKIGHKLPEFPQPITCFPKPASLSITLPDGTSFSYMHRTGGQAPLGAVTVGDSISELPEFEYKNINGVCPETIEEIEAREASTVPQIDTSSKGSVGQLIQPYSRPPLTDFQKWIRLGADQLANHFTRTFTDINIERIYNIEMTPGADHSSLPHILKPWCLSHEDSAAQRHNGWKGLYGRLNFDGQFSTTLTDMSPMGKQGTIIHPNQRRVLSVREYARAQGFPDRFVFYSTSRDCSAASVKDMYRQIGNAVPVPLAFALGKELRAAIQEDWLKSQS</sequence>
<keyword evidence="4 9" id="KW-0808">Transferase</keyword>
<dbReference type="PRINTS" id="PR00105">
    <property type="entry name" value="C5METTRFRASE"/>
</dbReference>
<evidence type="ECO:0000256" key="1">
    <source>
        <dbReference type="ARBA" id="ARBA00004123"/>
    </source>
</evidence>
<dbReference type="InterPro" id="IPR022702">
    <property type="entry name" value="Cytosine_MeTrfase1_RFD"/>
</dbReference>
<comment type="subcellular location">
    <subcellularLocation>
        <location evidence="1">Nucleus</location>
    </subcellularLocation>
</comment>
<name>A0ABR3B6C6_PHYBL</name>
<evidence type="ECO:0000256" key="2">
    <source>
        <dbReference type="ARBA" id="ARBA00011975"/>
    </source>
</evidence>